<sequence length="94" mass="10329">MMTDVAYILASAIDCYQCESTDHKDPFQCNEVLSSDISIEPQTCSNVYDANYCVKLTGRFAGSSLLVGLLVQGSCPDIHHFRLKMGELAFNICA</sequence>
<proteinExistence type="predicted"/>
<evidence type="ECO:0000313" key="2">
    <source>
        <dbReference type="Proteomes" id="UP001159363"/>
    </source>
</evidence>
<gene>
    <name evidence="1" type="ORF">PR048_006660</name>
</gene>
<dbReference type="EMBL" id="JARBHB010000002">
    <property type="protein sequence ID" value="KAJ8894050.1"/>
    <property type="molecule type" value="Genomic_DNA"/>
</dbReference>
<organism evidence="1 2">
    <name type="scientific">Dryococelus australis</name>
    <dbReference type="NCBI Taxonomy" id="614101"/>
    <lineage>
        <taxon>Eukaryota</taxon>
        <taxon>Metazoa</taxon>
        <taxon>Ecdysozoa</taxon>
        <taxon>Arthropoda</taxon>
        <taxon>Hexapoda</taxon>
        <taxon>Insecta</taxon>
        <taxon>Pterygota</taxon>
        <taxon>Neoptera</taxon>
        <taxon>Polyneoptera</taxon>
        <taxon>Phasmatodea</taxon>
        <taxon>Verophasmatodea</taxon>
        <taxon>Anareolatae</taxon>
        <taxon>Phasmatidae</taxon>
        <taxon>Eurycanthinae</taxon>
        <taxon>Dryococelus</taxon>
    </lineage>
</organism>
<keyword evidence="2" id="KW-1185">Reference proteome</keyword>
<evidence type="ECO:0008006" key="3">
    <source>
        <dbReference type="Google" id="ProtNLM"/>
    </source>
</evidence>
<accession>A0ABQ9IBK1</accession>
<evidence type="ECO:0000313" key="1">
    <source>
        <dbReference type="EMBL" id="KAJ8894050.1"/>
    </source>
</evidence>
<protein>
    <recommendedName>
        <fullName evidence="3">Sodefrin-like factor</fullName>
    </recommendedName>
</protein>
<dbReference type="Proteomes" id="UP001159363">
    <property type="component" value="Chromosome 2"/>
</dbReference>
<comment type="caution">
    <text evidence="1">The sequence shown here is derived from an EMBL/GenBank/DDBJ whole genome shotgun (WGS) entry which is preliminary data.</text>
</comment>
<reference evidence="1 2" key="1">
    <citation type="submission" date="2023-02" db="EMBL/GenBank/DDBJ databases">
        <title>LHISI_Scaffold_Assembly.</title>
        <authorList>
            <person name="Stuart O.P."/>
            <person name="Cleave R."/>
            <person name="Magrath M.J.L."/>
            <person name="Mikheyev A.S."/>
        </authorList>
    </citation>
    <scope>NUCLEOTIDE SEQUENCE [LARGE SCALE GENOMIC DNA]</scope>
    <source>
        <strain evidence="1">Daus_M_001</strain>
        <tissue evidence="1">Leg muscle</tissue>
    </source>
</reference>
<name>A0ABQ9IBK1_9NEOP</name>